<dbReference type="GO" id="GO:0016020">
    <property type="term" value="C:membrane"/>
    <property type="evidence" value="ECO:0007669"/>
    <property type="project" value="TreeGrafter"/>
</dbReference>
<evidence type="ECO:0000256" key="3">
    <source>
        <dbReference type="ARBA" id="ARBA00023002"/>
    </source>
</evidence>
<dbReference type="EMBL" id="JAATIQ010000050">
    <property type="protein sequence ID" value="KAF4392838.1"/>
    <property type="molecule type" value="Genomic_DNA"/>
</dbReference>
<comment type="caution">
    <text evidence="4">The sequence shown here is derived from an EMBL/GenBank/DDBJ whole genome shotgun (WGS) entry which is preliminary data.</text>
</comment>
<dbReference type="SUPFAM" id="SSF51735">
    <property type="entry name" value="NAD(P)-binding Rossmann-fold domains"/>
    <property type="match status" value="9"/>
</dbReference>
<dbReference type="PROSITE" id="PS00061">
    <property type="entry name" value="ADH_SHORT"/>
    <property type="match status" value="1"/>
</dbReference>
<evidence type="ECO:0000313" key="5">
    <source>
        <dbReference type="Proteomes" id="UP000583929"/>
    </source>
</evidence>
<dbReference type="PRINTS" id="PR00080">
    <property type="entry name" value="SDRFAMILY"/>
</dbReference>
<dbReference type="GO" id="GO:0016616">
    <property type="term" value="F:oxidoreductase activity, acting on the CH-OH group of donors, NAD or NADP as acceptor"/>
    <property type="evidence" value="ECO:0007669"/>
    <property type="project" value="InterPro"/>
</dbReference>
<reference evidence="4 5" key="1">
    <citation type="journal article" date="2020" name="bioRxiv">
        <title>Sequence and annotation of 42 cannabis genomes reveals extensive copy number variation in cannabinoid synthesis and pathogen resistance genes.</title>
        <authorList>
            <person name="Mckernan K.J."/>
            <person name="Helbert Y."/>
            <person name="Kane L.T."/>
            <person name="Ebling H."/>
            <person name="Zhang L."/>
            <person name="Liu B."/>
            <person name="Eaton Z."/>
            <person name="Mclaughlin S."/>
            <person name="Kingan S."/>
            <person name="Baybayan P."/>
            <person name="Concepcion G."/>
            <person name="Jordan M."/>
            <person name="Riva A."/>
            <person name="Barbazuk W."/>
            <person name="Harkins T."/>
        </authorList>
    </citation>
    <scope>NUCLEOTIDE SEQUENCE [LARGE SCALE GENOMIC DNA]</scope>
    <source>
        <strain evidence="5">cv. Jamaican Lion 4</strain>
        <tissue evidence="4">Leaf</tissue>
    </source>
</reference>
<dbReference type="Proteomes" id="UP000583929">
    <property type="component" value="Unassembled WGS sequence"/>
</dbReference>
<dbReference type="CDD" id="cd05324">
    <property type="entry name" value="carb_red_PTCR-like_SDR_c"/>
    <property type="match status" value="4"/>
</dbReference>
<accession>A0A7J6HDX9</accession>
<protein>
    <submittedName>
        <fullName evidence="4">Uncharacterized protein</fullName>
    </submittedName>
</protein>
<dbReference type="PRINTS" id="PR00081">
    <property type="entry name" value="GDHRDH"/>
</dbReference>
<gene>
    <name evidence="4" type="ORF">G4B88_011833</name>
</gene>
<name>A0A7J6HDX9_CANSA</name>
<dbReference type="InterPro" id="IPR045313">
    <property type="entry name" value="CBR1-like"/>
</dbReference>
<dbReference type="PANTHER" id="PTHR43490:SF98">
    <property type="entry name" value="OS02G0640600 PROTEIN"/>
    <property type="match status" value="1"/>
</dbReference>
<evidence type="ECO:0000256" key="1">
    <source>
        <dbReference type="ARBA" id="ARBA00006484"/>
    </source>
</evidence>
<keyword evidence="5" id="KW-1185">Reference proteome</keyword>
<dbReference type="Gene3D" id="3.40.50.720">
    <property type="entry name" value="NAD(P)-binding Rossmann-like Domain"/>
    <property type="match status" value="9"/>
</dbReference>
<keyword evidence="3" id="KW-0560">Oxidoreductase</keyword>
<comment type="similarity">
    <text evidence="1">Belongs to the short-chain dehydrogenases/reductases (SDR) family.</text>
</comment>
<sequence>MDSTFLATERYAVVSGGNKGIGYEICKQLSSKGVKVVLTARDEKRGVEAVEKLLKESNLSHQHVVFHQLDVVDPASIASLADFIKIHFGKLDILINNAGIGGVMLDADAFSREFELSGCKWPEKNWNEIIMGESYEKAEECLKTNYYGTKAMVEALAPLLQLSDSPRVVNISSFLGQLENIPNKWAKQVLGDEENNLTEEGIEEVIREFLKDFKEGMLEAKDWPVQLSAYKVSKASMNAYTRISPNKYPNICINSVHPGYVKTDITCNTGEVSVTKGALVTGANKGIGYEICRQLATKGVTVVLTARDEKRGVEAVEKLLKESNLSHHNVVFHQLDVVNHASIASLADFINSHFGKLDILINNAANSGATLHADAFVKEFELARGDWPEQGNWSEMSSESYEKTEECLKTNYYGAKAMVEALLPLLHLSDSPRIVNVSSLLAQLQFIPNEWAKEMLSDGEKLTEERVEEVVSVFLKDYKEGKSEAEAKGWPGHLSAYKVSKAAINAYTRILAKKYPNILVNCVHPGYVITDMTCNTGQTTAVEGAQTPVWCALLPNNTTTNNPSGLYFSQPNQGIGFEICRQLASNGIKVVLTARDEKRGVEAVEKLIKESNFTSEDNVVFHRLDVVDPHTIASLADYIKSHFGKLDILINNAGIAGGTLDSYGYAQATELAGGNWPENGNWNEIMTQNYESAEECLKTNYYGAKATIEALVPLLQLSDSPRIVNVSSSLGLLQYIPNEWAKNMLSDVDKLREERIDEVVSEFLNDFKQGKLEAKKWPTEISGYKVSKASLNAYTRILAKKYPQMCVNCVCPGYVKTDITCNTGQLVAAEGAESPVMLALYAIVTGANKGIGLEIVRQLALNGVNVVLTARDEKRGLEALEKLKEKEKNLSHKVLFHQLDVADPASIVAMVDFIKTHFGKLDILTPKEGDIKKTTQTYESAKECMQINYYGAKKTAEELIPLLQLSDSPRIVNVSSTMGKLQNISNDWAKGVLSDAESLTEDKIDEVIREFLKDFKEGSLETKGWPSFLSPYTVSKAALNAFTRVLAKKYPNFIINCVCPGFVKTEINFNTGILQPEEGAASPVRLALLPNDAPSGLFFDRYAVVTGSNKGIGFGTVKELTSNGIVVVLTARDEKKGLEAVEKLAEAGLSQLVVFHQLDVTDPSSISALTDFVKTKFGKLDILVNNAGLPGGKLNPEAFHASDVEKIGADIKSWSKLMTETYELTTECVKTNFYGAKAVTEALLPLLQLSDSPRIVNVSSYVGKLTFIPNEWAKGVLSDVENLTEDKIDQVLSQFTKDCKEDSLESKGWPTCFSSYVVSKACLNAYTRIVAKKYPNFCVNCICPGYVKTDINCNSGVLTVEEASQSVVSLALLPNAARDEKRGLEALEKLKEKEKNLSHKVLFHQLDVADPASIVAMVDFIKTHFGKLDILVNNAAIGGTEEDVHAIIASLNAKTPKEGDIKKTTQTYESAKECMQINYYGAKKTAEELIPLLQLSDSPRIVNVSSTIGKLKNISNDWAKGVLSDAESLTEDRIDEVIREFLKDFKEGSLETKGWPSIMSPYIVSKAALNAFTRVLAKKYPNFIINCVCPGFVKTEINFNAGILQPEEGAASPVRLALLPNDAPSGLFFDRYPVVTGSNKGIGFGTVKELTSNGIVVVLTARDEKRGVEAVEKLAEAGLSQLVVFHQLDVTDPSSISALTDFWLPGGKLNPEAFHASDVEKIGADIKSWSKLMTETYELTTECVKTNFYGAKAVTEALLPLLQLSDSPRIVNVSSYVGKLTVKGVLSDVENLTEDKIDQVLREFTKDYKEDSLESKGWPTCFSSYVVSKACLNAYTRIVAKKYPNFCVNCICPGYVKTDINCNSGVLTVEEVAQSVVCLALLPNAGTTGLVPFSVFSPLIRYAVVTGSNKGIGFGTVKELASNGIVVVLTARDEKRGLEAVEKLAEAGLSQLVIFHQLDVTDPSSISALTDFVKTKFGKLDILINNAGVPAGKLNPEAFKAAQIEKKGADIKSWGKLLTETYELTMECVKTNFYGAKAVTEALLPLLQQSDSPRIVNVSSYVGKLTFIPGEWVKGVLSDVENLTEDKIDQVLNEFTKDYKEDSLESKGWPTSFSSYIVSKACLNAYTRIMAKKYPNFCINCVSPGYVKTDINCNAGVLTVEEGAQSVVSLALLPNAGPNGLYAVVTGSNKGIGFGTVKELASNGIVVVLTARDEKRGFEAVEKLAEAGLSQLVVFHQLDVTDPSSISALTDFVKTKFGKLDILVNNAGLPGGKLNPETFKAAALEKKGIQLKRASEFMTETYELTSECVKVNFYGAKAVTEAFLPLLQLSDSPRIVNVSSYLGKLSFIPGGWAKGVLSDAESLDEDQIDQLLSEFLKDYREDSLESKGWPASVSSYIITKACLNAYTRIVAKKYPNFCINCVSPGHVKTDINCNTGDLTIEEGAQSVVRLALLPNAGPTGLFFNRHEERMSYYSGQSGGDARPV</sequence>
<proteinExistence type="inferred from homology"/>
<dbReference type="FunFam" id="3.40.50.720:FF:000312">
    <property type="entry name" value="(+)-neomenthol dehydrogenase"/>
    <property type="match status" value="3"/>
</dbReference>
<organism evidence="4 5">
    <name type="scientific">Cannabis sativa</name>
    <name type="common">Hemp</name>
    <name type="synonym">Marijuana</name>
    <dbReference type="NCBI Taxonomy" id="3483"/>
    <lineage>
        <taxon>Eukaryota</taxon>
        <taxon>Viridiplantae</taxon>
        <taxon>Streptophyta</taxon>
        <taxon>Embryophyta</taxon>
        <taxon>Tracheophyta</taxon>
        <taxon>Spermatophyta</taxon>
        <taxon>Magnoliopsida</taxon>
        <taxon>eudicotyledons</taxon>
        <taxon>Gunneridae</taxon>
        <taxon>Pentapetalae</taxon>
        <taxon>rosids</taxon>
        <taxon>fabids</taxon>
        <taxon>Rosales</taxon>
        <taxon>Cannabaceae</taxon>
        <taxon>Cannabis</taxon>
    </lineage>
</organism>
<dbReference type="PANTHER" id="PTHR43490">
    <property type="entry name" value="(+)-NEOMENTHOL DEHYDROGENASE"/>
    <property type="match status" value="1"/>
</dbReference>
<evidence type="ECO:0000313" key="4">
    <source>
        <dbReference type="EMBL" id="KAF4392838.1"/>
    </source>
</evidence>
<dbReference type="InterPro" id="IPR002347">
    <property type="entry name" value="SDR_fam"/>
</dbReference>
<dbReference type="InterPro" id="IPR036291">
    <property type="entry name" value="NAD(P)-bd_dom_sf"/>
</dbReference>
<dbReference type="Pfam" id="PF00106">
    <property type="entry name" value="adh_short"/>
    <property type="match status" value="9"/>
</dbReference>
<dbReference type="InterPro" id="IPR020904">
    <property type="entry name" value="Sc_DH/Rdtase_CS"/>
</dbReference>
<keyword evidence="2" id="KW-0521">NADP</keyword>
<evidence type="ECO:0000256" key="2">
    <source>
        <dbReference type="ARBA" id="ARBA00022857"/>
    </source>
</evidence>